<proteinExistence type="predicted"/>
<keyword evidence="3" id="KW-0963">Cytoplasm</keyword>
<keyword evidence="10" id="KW-1185">Reference proteome</keyword>
<evidence type="ECO:0000259" key="8">
    <source>
        <dbReference type="PROSITE" id="PS51917"/>
    </source>
</evidence>
<feature type="compositionally biased region" description="Low complexity" evidence="6">
    <location>
        <begin position="173"/>
        <end position="206"/>
    </location>
</feature>
<dbReference type="STRING" id="578462.A0A0L0RXZ1"/>
<accession>A0A0L0RXZ1</accession>
<dbReference type="Gene3D" id="2.30.29.70">
    <property type="entry name" value="Proteasomal ubiquitin receptor Rpn13/ADRM1"/>
    <property type="match status" value="1"/>
</dbReference>
<dbReference type="EMBL" id="GG745328">
    <property type="protein sequence ID" value="KNE55005.1"/>
    <property type="molecule type" value="Genomic_DNA"/>
</dbReference>
<reference evidence="9 10" key="1">
    <citation type="submission" date="2009-11" db="EMBL/GenBank/DDBJ databases">
        <title>Annotation of Allomyces macrogynus ATCC 38327.</title>
        <authorList>
            <consortium name="The Broad Institute Genome Sequencing Platform"/>
            <person name="Russ C."/>
            <person name="Cuomo C."/>
            <person name="Burger G."/>
            <person name="Gray M.W."/>
            <person name="Holland P.W.H."/>
            <person name="King N."/>
            <person name="Lang F.B.F."/>
            <person name="Roger A.J."/>
            <person name="Ruiz-Trillo I."/>
            <person name="Young S.K."/>
            <person name="Zeng Q."/>
            <person name="Gargeya S."/>
            <person name="Fitzgerald M."/>
            <person name="Haas B."/>
            <person name="Abouelleil A."/>
            <person name="Alvarado L."/>
            <person name="Arachchi H.M."/>
            <person name="Berlin A."/>
            <person name="Chapman S.B."/>
            <person name="Gearin G."/>
            <person name="Goldberg J."/>
            <person name="Griggs A."/>
            <person name="Gujja S."/>
            <person name="Hansen M."/>
            <person name="Heiman D."/>
            <person name="Howarth C."/>
            <person name="Larimer J."/>
            <person name="Lui A."/>
            <person name="MacDonald P.J.P."/>
            <person name="McCowen C."/>
            <person name="Montmayeur A."/>
            <person name="Murphy C."/>
            <person name="Neiman D."/>
            <person name="Pearson M."/>
            <person name="Priest M."/>
            <person name="Roberts A."/>
            <person name="Saif S."/>
            <person name="Shea T."/>
            <person name="Sisk P."/>
            <person name="Stolte C."/>
            <person name="Sykes S."/>
            <person name="Wortman J."/>
            <person name="Nusbaum C."/>
            <person name="Birren B."/>
        </authorList>
    </citation>
    <scope>NUCLEOTIDE SEQUENCE [LARGE SCALE GENOMIC DNA]</scope>
    <source>
        <strain evidence="9 10">ATCC 38327</strain>
    </source>
</reference>
<dbReference type="Pfam" id="PF04683">
    <property type="entry name" value="Rpn13_ADRM1_Pru"/>
    <property type="match status" value="1"/>
</dbReference>
<dbReference type="OMA" id="DQNQLMQ"/>
<dbReference type="InterPro" id="IPR038633">
    <property type="entry name" value="Rpn13/ADRM1_Pru_sf"/>
</dbReference>
<dbReference type="Gene3D" id="1.10.2020.20">
    <property type="match status" value="1"/>
</dbReference>
<dbReference type="Pfam" id="PF16550">
    <property type="entry name" value="RPN13_C"/>
    <property type="match status" value="1"/>
</dbReference>
<evidence type="ECO:0000256" key="3">
    <source>
        <dbReference type="ARBA" id="ARBA00022490"/>
    </source>
</evidence>
<dbReference type="PROSITE" id="PS51917">
    <property type="entry name" value="PRU"/>
    <property type="match status" value="1"/>
</dbReference>
<evidence type="ECO:0000259" key="7">
    <source>
        <dbReference type="PROSITE" id="PS51916"/>
    </source>
</evidence>
<dbReference type="OrthoDB" id="340431at2759"/>
<dbReference type="GO" id="GO:0061133">
    <property type="term" value="F:endopeptidase activator activity"/>
    <property type="evidence" value="ECO:0007669"/>
    <property type="project" value="TreeGrafter"/>
</dbReference>
<dbReference type="eggNOG" id="KOG3037">
    <property type="taxonomic scope" value="Eukaryota"/>
</dbReference>
<dbReference type="InterPro" id="IPR038108">
    <property type="entry name" value="RPN13_DEUBAD_sf"/>
</dbReference>
<dbReference type="GO" id="GO:0008541">
    <property type="term" value="C:proteasome regulatory particle, lid subcomplex"/>
    <property type="evidence" value="ECO:0007669"/>
    <property type="project" value="TreeGrafter"/>
</dbReference>
<evidence type="ECO:0000313" key="10">
    <source>
        <dbReference type="Proteomes" id="UP000054350"/>
    </source>
</evidence>
<dbReference type="GO" id="GO:0070628">
    <property type="term" value="F:proteasome binding"/>
    <property type="evidence" value="ECO:0007669"/>
    <property type="project" value="TreeGrafter"/>
</dbReference>
<dbReference type="InterPro" id="IPR044868">
    <property type="entry name" value="Rpn13/ADRM1_Pru"/>
</dbReference>
<evidence type="ECO:0000256" key="5">
    <source>
        <dbReference type="ARBA" id="ARBA00023242"/>
    </source>
</evidence>
<evidence type="ECO:0000313" key="9">
    <source>
        <dbReference type="EMBL" id="KNE55005.1"/>
    </source>
</evidence>
<dbReference type="InterPro" id="IPR006773">
    <property type="entry name" value="Rpn13/ADRM1"/>
</dbReference>
<dbReference type="PROSITE" id="PS51916">
    <property type="entry name" value="DEUBAD"/>
    <property type="match status" value="1"/>
</dbReference>
<dbReference type="GO" id="GO:0005737">
    <property type="term" value="C:cytoplasm"/>
    <property type="evidence" value="ECO:0007669"/>
    <property type="project" value="UniProtKB-SubCell"/>
</dbReference>
<comment type="subcellular location">
    <subcellularLocation>
        <location evidence="2">Cytoplasm</location>
    </subcellularLocation>
    <subcellularLocation>
        <location evidence="1">Nucleus</location>
    </subcellularLocation>
</comment>
<dbReference type="Proteomes" id="UP000054350">
    <property type="component" value="Unassembled WGS sequence"/>
</dbReference>
<dbReference type="GO" id="GO:0005634">
    <property type="term" value="C:nucleus"/>
    <property type="evidence" value="ECO:0007669"/>
    <property type="project" value="UniProtKB-SubCell"/>
</dbReference>
<evidence type="ECO:0000256" key="2">
    <source>
        <dbReference type="ARBA" id="ARBA00004496"/>
    </source>
</evidence>
<name>A0A0L0RXZ1_ALLM3</name>
<keyword evidence="4" id="KW-0647">Proteasome</keyword>
<feature type="domain" description="DEUBAD" evidence="7">
    <location>
        <begin position="222"/>
        <end position="330"/>
    </location>
</feature>
<dbReference type="AlphaFoldDB" id="A0A0L0RXZ1"/>
<dbReference type="FunFam" id="2.30.29.70:FF:000001">
    <property type="entry name" value="Proteasomal ubiquitin receptor ADRM1"/>
    <property type="match status" value="1"/>
</dbReference>
<dbReference type="VEuPathDB" id="FungiDB:AMAG_00942"/>
<feature type="domain" description="Pru" evidence="8">
    <location>
        <begin position="18"/>
        <end position="130"/>
    </location>
</feature>
<dbReference type="InterPro" id="IPR032368">
    <property type="entry name" value="RPN13_DEUBAD"/>
</dbReference>
<evidence type="ECO:0000256" key="4">
    <source>
        <dbReference type="ARBA" id="ARBA00022942"/>
    </source>
</evidence>
<reference evidence="10" key="2">
    <citation type="submission" date="2009-11" db="EMBL/GenBank/DDBJ databases">
        <title>The Genome Sequence of Allomyces macrogynus strain ATCC 38327.</title>
        <authorList>
            <consortium name="The Broad Institute Genome Sequencing Platform"/>
            <person name="Russ C."/>
            <person name="Cuomo C."/>
            <person name="Shea T."/>
            <person name="Young S.K."/>
            <person name="Zeng Q."/>
            <person name="Koehrsen M."/>
            <person name="Haas B."/>
            <person name="Borodovsky M."/>
            <person name="Guigo R."/>
            <person name="Alvarado L."/>
            <person name="Berlin A."/>
            <person name="Borenstein D."/>
            <person name="Chen Z."/>
            <person name="Engels R."/>
            <person name="Freedman E."/>
            <person name="Gellesch M."/>
            <person name="Goldberg J."/>
            <person name="Griggs A."/>
            <person name="Gujja S."/>
            <person name="Heiman D."/>
            <person name="Hepburn T."/>
            <person name="Howarth C."/>
            <person name="Jen D."/>
            <person name="Larson L."/>
            <person name="Lewis B."/>
            <person name="Mehta T."/>
            <person name="Park D."/>
            <person name="Pearson M."/>
            <person name="Roberts A."/>
            <person name="Saif S."/>
            <person name="Shenoy N."/>
            <person name="Sisk P."/>
            <person name="Stolte C."/>
            <person name="Sykes S."/>
            <person name="Walk T."/>
            <person name="White J."/>
            <person name="Yandava C."/>
            <person name="Burger G."/>
            <person name="Gray M.W."/>
            <person name="Holland P.W.H."/>
            <person name="King N."/>
            <person name="Lang F.B.F."/>
            <person name="Roger A.J."/>
            <person name="Ruiz-Trillo I."/>
            <person name="Lander E."/>
            <person name="Nusbaum C."/>
        </authorList>
    </citation>
    <scope>NUCLEOTIDE SEQUENCE [LARGE SCALE GENOMIC DNA]</scope>
    <source>
        <strain evidence="10">ATCC 38327</strain>
    </source>
</reference>
<dbReference type="PANTHER" id="PTHR12225">
    <property type="entry name" value="ADHESION REGULATING MOLECULE 1 110 KDA CELL MEMBRANE GLYCOPROTEIN"/>
    <property type="match status" value="1"/>
</dbReference>
<gene>
    <name evidence="9" type="ORF">AMAG_00942</name>
</gene>
<evidence type="ECO:0000256" key="1">
    <source>
        <dbReference type="ARBA" id="ARBA00004123"/>
    </source>
</evidence>
<sequence length="340" mass="36395">MADVFQMLASGRPGRGASQKKALVDFRAGKMVRDGRMVKPDTRKGTISLDVGDDTLLHFYWKDRGTNRVELDLIIFPEEAEFIKVEQSNDRVFMLAFKSSSQKHFFWMQEPKADKDAELVENVNLAINDPAAAMSKLRSPTSPGARPMALTPDQAQMMRALQNFGTGVPNRQPPAAAAAPAPAPATAASPTSTAAAAAPATPAGASSDEMARIRSILAGIQVPQGEPDVDLSAILTIDNVRPVLVNQTAREALFPHLPEGSVPSATELEDTVRSPPFRQALQTLTYALRNGQLSTILTSMGLDPSSAGDAQGVDAFLKAVVALVEKEKQGKDQDDSMDTS</sequence>
<feature type="region of interest" description="Disordered" evidence="6">
    <location>
        <begin position="164"/>
        <end position="206"/>
    </location>
</feature>
<organism evidence="9 10">
    <name type="scientific">Allomyces macrogynus (strain ATCC 38327)</name>
    <name type="common">Allomyces javanicus var. macrogynus</name>
    <dbReference type="NCBI Taxonomy" id="578462"/>
    <lineage>
        <taxon>Eukaryota</taxon>
        <taxon>Fungi</taxon>
        <taxon>Fungi incertae sedis</taxon>
        <taxon>Blastocladiomycota</taxon>
        <taxon>Blastocladiomycetes</taxon>
        <taxon>Blastocladiales</taxon>
        <taxon>Blastocladiaceae</taxon>
        <taxon>Allomyces</taxon>
    </lineage>
</organism>
<protein>
    <submittedName>
        <fullName evidence="9">Uncharacterized protein</fullName>
    </submittedName>
</protein>
<dbReference type="CDD" id="cd13314">
    <property type="entry name" value="PH_Rpn13"/>
    <property type="match status" value="1"/>
</dbReference>
<evidence type="ECO:0000256" key="6">
    <source>
        <dbReference type="SAM" id="MobiDB-lite"/>
    </source>
</evidence>
<keyword evidence="5" id="KW-0539">Nucleus</keyword>
<dbReference type="PANTHER" id="PTHR12225:SF0">
    <property type="entry name" value="PROTEASOMAL UBIQUITIN RECEPTOR ADRM1"/>
    <property type="match status" value="1"/>
</dbReference>
<dbReference type="InterPro" id="IPR044867">
    <property type="entry name" value="DEUBAD_dom"/>
</dbReference>